<dbReference type="InterPro" id="IPR043504">
    <property type="entry name" value="Peptidase_S1_PA_chymotrypsin"/>
</dbReference>
<accession>A0AAU9W960</accession>
<keyword evidence="10" id="KW-1015">Disulfide bond</keyword>
<feature type="compositionally biased region" description="Pro residues" evidence="14">
    <location>
        <begin position="648"/>
        <end position="673"/>
    </location>
</feature>
<sequence length="1014" mass="110367">FAENHGIGRTRKRLIDGDIKLTKNQRAVMNGKARGSIKNNRWPNGVLVYEITSSLSSQGRAMQVINQAFADYTKNTCIKFKKRNTETSYVSFFRGSGCWSYVGRTGRKQQLSLASGCWHKGIVVHEIGHALGWFHEQSRPDRDNFVTIRYQNIKDSAKNNFKKYTSSVIDTLGTPYDYGSVMHYGAKYFSKNGQPTIVPKRSGVTIGQRNGLSPIDIRQMNLMYKCSGGPASSCNFESGMCSGWTQDKSDNFDWTSRSGSTPSANTGPSSGHGGSGKYMYIETSSPRVNGDKARLRFTGSDSGAFCLKFFYHMFGKSVGTLNVYSGSKNVFTKSGSQGNKWIEAKVPISSSGRVQVTFEGVRGRSWSGDIAIDDVTIAKGGCFAPPTPAPPTPPPPPAGNCGSRPSVRIVGGTVAPRNSWPWQVMLLTTSNQQFCGGSLIDPLWVVTAAHCVTRKSPRSVRVRVGAHFRTSQLVGTEQNINVAQIISHENYRKPKSFSNDVALLKLAKPAVLGRGVGLVCLSNPSNVLPIDKSKHCWITGWGTLKSGGSQPKELMQASVPLVSKARCLRAYPGKIDDTMLCAGLDQGGVDACQGDSGGPLVCEFNGRWFLEGATSWGYGCARPNKYGVYASIAHLRSWITNKAGLSQPSPPPPVTPPPSTPAPPTAKPPPPPSKIFTSNNYILSYRKFYFKKFFQEKNMHSCNDNPKYADICPSIASCGNYCNNNKAWAQKNCQNVLRNRKDRSYHYVRLDFNFFRGQLQCGSTPISQSRVIGGQDAKPGAWPWQIALQRNNRFICGGSLISATWIVTAAHCVASSSNPANYKVVVGDHNRNANEGTEESVGAKRVISHPQYNRPGRLNNDIALIELAAPVKLSARVNPVCLPSSNSNVPTGSKCYITGWGKIKHPGSSHPILQQAMMPPIDPAKCRQRIQASGVSISLTPQMLCAGVDNTILSGCHGDSGGPYVCLNADGKTYTLHGAVSWGSSRCDAKQLFTVFARVTQYRAWIKQHTGLGG</sequence>
<dbReference type="InterPro" id="IPR006026">
    <property type="entry name" value="Peptidase_Metallo"/>
</dbReference>
<keyword evidence="3 12" id="KW-0479">Metal-binding</keyword>
<dbReference type="Pfam" id="PF01400">
    <property type="entry name" value="Astacin"/>
    <property type="match status" value="1"/>
</dbReference>
<dbReference type="InterPro" id="IPR000998">
    <property type="entry name" value="MAM_dom"/>
</dbReference>
<keyword evidence="8 12" id="KW-0482">Metalloprotease</keyword>
<feature type="domain" description="Peptidase M12A" evidence="17">
    <location>
        <begin position="27"/>
        <end position="227"/>
    </location>
</feature>
<dbReference type="Pfam" id="PF00629">
    <property type="entry name" value="MAM"/>
    <property type="match status" value="1"/>
</dbReference>
<evidence type="ECO:0000259" key="17">
    <source>
        <dbReference type="PROSITE" id="PS51864"/>
    </source>
</evidence>
<feature type="region of interest" description="Disordered" evidence="14">
    <location>
        <begin position="643"/>
        <end position="673"/>
    </location>
</feature>
<feature type="active site" evidence="12">
    <location>
        <position position="126"/>
    </location>
</feature>
<evidence type="ECO:0000256" key="7">
    <source>
        <dbReference type="ARBA" id="ARBA00022833"/>
    </source>
</evidence>
<dbReference type="Gene3D" id="2.60.120.200">
    <property type="match status" value="1"/>
</dbReference>
<dbReference type="PANTHER" id="PTHR24252">
    <property type="entry name" value="ACROSIN-RELATED"/>
    <property type="match status" value="1"/>
</dbReference>
<evidence type="ECO:0000256" key="8">
    <source>
        <dbReference type="ARBA" id="ARBA00023049"/>
    </source>
</evidence>
<comment type="similarity">
    <text evidence="1">Belongs to the peptidase S1 family.</text>
</comment>
<dbReference type="InterPro" id="IPR001254">
    <property type="entry name" value="Trypsin_dom"/>
</dbReference>
<dbReference type="Gene3D" id="3.40.390.10">
    <property type="entry name" value="Collagenase (Catalytic Domain)"/>
    <property type="match status" value="1"/>
</dbReference>
<proteinExistence type="inferred from homology"/>
<evidence type="ECO:0000256" key="4">
    <source>
        <dbReference type="ARBA" id="ARBA00022729"/>
    </source>
</evidence>
<dbReference type="FunFam" id="2.40.10.10:FF:000003">
    <property type="entry name" value="Transmembrane serine protease 3"/>
    <property type="match status" value="1"/>
</dbReference>
<dbReference type="CDD" id="cd00190">
    <property type="entry name" value="Tryp_SPc"/>
    <property type="match status" value="2"/>
</dbReference>
<evidence type="ECO:0000256" key="11">
    <source>
        <dbReference type="ARBA" id="ARBA00023180"/>
    </source>
</evidence>
<dbReference type="Proteomes" id="UP001159428">
    <property type="component" value="Unassembled WGS sequence"/>
</dbReference>
<dbReference type="GO" id="GO:0004222">
    <property type="term" value="F:metalloendopeptidase activity"/>
    <property type="evidence" value="ECO:0007669"/>
    <property type="project" value="UniProtKB-UniRule"/>
</dbReference>
<dbReference type="PANTHER" id="PTHR24252:SF7">
    <property type="entry name" value="HYALIN"/>
    <property type="match status" value="1"/>
</dbReference>
<evidence type="ECO:0000313" key="18">
    <source>
        <dbReference type="EMBL" id="CAH3103795.1"/>
    </source>
</evidence>
<dbReference type="FunFam" id="2.40.10.10:FF:000077">
    <property type="entry name" value="Predicted protein"/>
    <property type="match status" value="1"/>
</dbReference>
<dbReference type="GO" id="GO:0004252">
    <property type="term" value="F:serine-type endopeptidase activity"/>
    <property type="evidence" value="ECO:0007669"/>
    <property type="project" value="InterPro"/>
</dbReference>
<dbReference type="InterPro" id="IPR024079">
    <property type="entry name" value="MetalloPept_cat_dom_sf"/>
</dbReference>
<dbReference type="CDD" id="cd04280">
    <property type="entry name" value="ZnMc_astacin_like"/>
    <property type="match status" value="1"/>
</dbReference>
<evidence type="ECO:0000256" key="14">
    <source>
        <dbReference type="SAM" id="MobiDB-lite"/>
    </source>
</evidence>
<keyword evidence="9" id="KW-0865">Zymogen</keyword>
<dbReference type="InterPro" id="IPR009003">
    <property type="entry name" value="Peptidase_S1_PA"/>
</dbReference>
<dbReference type="FunFam" id="3.40.390.10:FF:000015">
    <property type="entry name" value="Meprin A subunit"/>
    <property type="match status" value="1"/>
</dbReference>
<dbReference type="PROSITE" id="PS50060">
    <property type="entry name" value="MAM_2"/>
    <property type="match status" value="1"/>
</dbReference>
<dbReference type="GO" id="GO:0016020">
    <property type="term" value="C:membrane"/>
    <property type="evidence" value="ECO:0007669"/>
    <property type="project" value="InterPro"/>
</dbReference>
<dbReference type="SMART" id="SM00137">
    <property type="entry name" value="MAM"/>
    <property type="match status" value="1"/>
</dbReference>
<keyword evidence="2 12" id="KW-0645">Protease</keyword>
<feature type="non-terminal residue" evidence="18">
    <location>
        <position position="1"/>
    </location>
</feature>
<feature type="binding site" evidence="12">
    <location>
        <position position="125"/>
    </location>
    <ligand>
        <name>Zn(2+)</name>
        <dbReference type="ChEBI" id="CHEBI:29105"/>
        <note>catalytic</note>
    </ligand>
</feature>
<comment type="caution">
    <text evidence="18">The sequence shown here is derived from an EMBL/GenBank/DDBJ whole genome shotgun (WGS) entry which is preliminary data.</text>
</comment>
<keyword evidence="7 12" id="KW-0862">Zinc</keyword>
<dbReference type="AlphaFoldDB" id="A0AAU9W960"/>
<organism evidence="18 19">
    <name type="scientific">Pocillopora meandrina</name>
    <dbReference type="NCBI Taxonomy" id="46732"/>
    <lineage>
        <taxon>Eukaryota</taxon>
        <taxon>Metazoa</taxon>
        <taxon>Cnidaria</taxon>
        <taxon>Anthozoa</taxon>
        <taxon>Hexacorallia</taxon>
        <taxon>Scleractinia</taxon>
        <taxon>Astrocoeniina</taxon>
        <taxon>Pocilloporidae</taxon>
        <taxon>Pocillopora</taxon>
    </lineage>
</organism>
<evidence type="ECO:0000256" key="1">
    <source>
        <dbReference type="ARBA" id="ARBA00007664"/>
    </source>
</evidence>
<dbReference type="SUPFAM" id="SSF50494">
    <property type="entry name" value="Trypsin-like serine proteases"/>
    <property type="match status" value="2"/>
</dbReference>
<dbReference type="InterPro" id="IPR001506">
    <property type="entry name" value="Peptidase_M12A"/>
</dbReference>
<keyword evidence="6 13" id="KW-0720">Serine protease</keyword>
<gene>
    <name evidence="18" type="ORF">PMEA_00035287</name>
</gene>
<protein>
    <recommendedName>
        <fullName evidence="20">Metalloendopeptidase</fullName>
    </recommendedName>
</protein>
<dbReference type="Gene3D" id="2.40.10.10">
    <property type="entry name" value="Trypsin-like serine proteases"/>
    <property type="match status" value="4"/>
</dbReference>
<evidence type="ECO:0000256" key="6">
    <source>
        <dbReference type="ARBA" id="ARBA00022825"/>
    </source>
</evidence>
<evidence type="ECO:0000259" key="16">
    <source>
        <dbReference type="PROSITE" id="PS50240"/>
    </source>
</evidence>
<keyword evidence="4" id="KW-0732">Signal</keyword>
<comment type="cofactor">
    <cofactor evidence="12">
        <name>Zn(2+)</name>
        <dbReference type="ChEBI" id="CHEBI:29105"/>
    </cofactor>
    <text evidence="12">Binds 1 zinc ion per subunit.</text>
</comment>
<evidence type="ECO:0000256" key="12">
    <source>
        <dbReference type="PROSITE-ProRule" id="PRU01211"/>
    </source>
</evidence>
<keyword evidence="5 12" id="KW-0378">Hydrolase</keyword>
<dbReference type="GO" id="GO:0006508">
    <property type="term" value="P:proteolysis"/>
    <property type="evidence" value="ECO:0007669"/>
    <property type="project" value="UniProtKB-KW"/>
</dbReference>
<keyword evidence="19" id="KW-1185">Reference proteome</keyword>
<dbReference type="SMART" id="SM00235">
    <property type="entry name" value="ZnMc"/>
    <property type="match status" value="1"/>
</dbReference>
<evidence type="ECO:0000256" key="9">
    <source>
        <dbReference type="ARBA" id="ARBA00023145"/>
    </source>
</evidence>
<evidence type="ECO:0000313" key="19">
    <source>
        <dbReference type="Proteomes" id="UP001159428"/>
    </source>
</evidence>
<feature type="binding site" evidence="12">
    <location>
        <position position="135"/>
    </location>
    <ligand>
        <name>Zn(2+)</name>
        <dbReference type="ChEBI" id="CHEBI:29105"/>
        <note>catalytic</note>
    </ligand>
</feature>
<dbReference type="PRINTS" id="PR00480">
    <property type="entry name" value="ASTACIN"/>
</dbReference>
<evidence type="ECO:0008006" key="20">
    <source>
        <dbReference type="Google" id="ProtNLM"/>
    </source>
</evidence>
<evidence type="ECO:0000256" key="13">
    <source>
        <dbReference type="RuleBase" id="RU363034"/>
    </source>
</evidence>
<dbReference type="Pfam" id="PF00089">
    <property type="entry name" value="Trypsin"/>
    <property type="match status" value="2"/>
</dbReference>
<evidence type="ECO:0000259" key="15">
    <source>
        <dbReference type="PROSITE" id="PS50060"/>
    </source>
</evidence>
<dbReference type="CDD" id="cd06263">
    <property type="entry name" value="MAM"/>
    <property type="match status" value="1"/>
</dbReference>
<dbReference type="EMBL" id="CALNXJ010000009">
    <property type="protein sequence ID" value="CAH3103795.1"/>
    <property type="molecule type" value="Genomic_DNA"/>
</dbReference>
<dbReference type="PROSITE" id="PS51864">
    <property type="entry name" value="ASTACIN"/>
    <property type="match status" value="1"/>
</dbReference>
<feature type="binding site" evidence="12">
    <location>
        <position position="129"/>
    </location>
    <ligand>
        <name>Zn(2+)</name>
        <dbReference type="ChEBI" id="CHEBI:29105"/>
        <note>catalytic</note>
    </ligand>
</feature>
<evidence type="ECO:0000256" key="2">
    <source>
        <dbReference type="ARBA" id="ARBA00022670"/>
    </source>
</evidence>
<feature type="domain" description="Peptidase S1" evidence="16">
    <location>
        <begin position="409"/>
        <end position="644"/>
    </location>
</feature>
<feature type="region of interest" description="Disordered" evidence="14">
    <location>
        <begin position="252"/>
        <end position="281"/>
    </location>
</feature>
<comment type="caution">
    <text evidence="12">Lacks conserved residue(s) required for the propagation of feature annotation.</text>
</comment>
<dbReference type="InterPro" id="IPR033116">
    <property type="entry name" value="TRYPSIN_SER"/>
</dbReference>
<reference evidence="18 19" key="1">
    <citation type="submission" date="2022-05" db="EMBL/GenBank/DDBJ databases">
        <authorList>
            <consortium name="Genoscope - CEA"/>
            <person name="William W."/>
        </authorList>
    </citation>
    <scope>NUCLEOTIDE SEQUENCE [LARGE SCALE GENOMIC DNA]</scope>
</reference>
<dbReference type="SUPFAM" id="SSF55486">
    <property type="entry name" value="Metalloproteases ('zincins'), catalytic domain"/>
    <property type="match status" value="1"/>
</dbReference>
<name>A0AAU9W960_9CNID</name>
<dbReference type="PROSITE" id="PS00134">
    <property type="entry name" value="TRYPSIN_HIS"/>
    <property type="match status" value="2"/>
</dbReference>
<evidence type="ECO:0000256" key="5">
    <source>
        <dbReference type="ARBA" id="ARBA00022801"/>
    </source>
</evidence>
<feature type="compositionally biased region" description="Polar residues" evidence="14">
    <location>
        <begin position="252"/>
        <end position="269"/>
    </location>
</feature>
<evidence type="ECO:0000256" key="3">
    <source>
        <dbReference type="ARBA" id="ARBA00022723"/>
    </source>
</evidence>
<feature type="domain" description="Peptidase S1" evidence="16">
    <location>
        <begin position="771"/>
        <end position="1011"/>
    </location>
</feature>
<evidence type="ECO:0000256" key="10">
    <source>
        <dbReference type="ARBA" id="ARBA00023157"/>
    </source>
</evidence>
<dbReference type="PROSITE" id="PS00135">
    <property type="entry name" value="TRYPSIN_SER"/>
    <property type="match status" value="2"/>
</dbReference>
<dbReference type="InterPro" id="IPR013320">
    <property type="entry name" value="ConA-like_dom_sf"/>
</dbReference>
<feature type="domain" description="MAM" evidence="15">
    <location>
        <begin position="232"/>
        <end position="384"/>
    </location>
</feature>
<dbReference type="SUPFAM" id="SSF49899">
    <property type="entry name" value="Concanavalin A-like lectins/glucanases"/>
    <property type="match status" value="1"/>
</dbReference>
<keyword evidence="11" id="KW-0325">Glycoprotein</keyword>
<dbReference type="PROSITE" id="PS50240">
    <property type="entry name" value="TRYPSIN_DOM"/>
    <property type="match status" value="2"/>
</dbReference>
<dbReference type="GO" id="GO:0008270">
    <property type="term" value="F:zinc ion binding"/>
    <property type="evidence" value="ECO:0007669"/>
    <property type="project" value="UniProtKB-UniRule"/>
</dbReference>
<dbReference type="SMART" id="SM00020">
    <property type="entry name" value="Tryp_SPc"/>
    <property type="match status" value="2"/>
</dbReference>
<dbReference type="InterPro" id="IPR018114">
    <property type="entry name" value="TRYPSIN_HIS"/>
</dbReference>
<dbReference type="InterPro" id="IPR034035">
    <property type="entry name" value="Astacin-like_dom"/>
</dbReference>